<dbReference type="EMBL" id="MK494119">
    <property type="protein sequence ID" value="QBP31632.1"/>
    <property type="molecule type" value="Genomic_DNA"/>
</dbReference>
<keyword evidence="3" id="KW-1185">Reference proteome</keyword>
<name>A0A482JIY7_9CAUD</name>
<dbReference type="KEGG" id="vg:60325219"/>
<reference evidence="2 3" key="1">
    <citation type="submission" date="2019-02" db="EMBL/GenBank/DDBJ databases">
        <authorList>
            <person name="Johnson N."/>
            <person name="McClure M.G."/>
            <person name="Christensen M."/>
            <person name="Johnson M."/>
            <person name="Gaffney B.L."/>
            <person name="Staples A.K."/>
            <person name="King R.A."/>
            <person name="Rinehart C.A."/>
            <person name="Rowland N.S."/>
            <person name="Garlena R.A."/>
            <person name="Russell D.A."/>
            <person name="Pope W.H."/>
            <person name="Jacobs-Sera D."/>
            <person name="Hendrix R.W."/>
            <person name="Hatfull G.F."/>
        </authorList>
    </citation>
    <scope>NUCLEOTIDE SEQUENCE [LARGE SCALE GENOMIC DNA]</scope>
</reference>
<dbReference type="GeneID" id="60325219"/>
<evidence type="ECO:0000313" key="2">
    <source>
        <dbReference type="EMBL" id="QBP31632.1"/>
    </source>
</evidence>
<gene>
    <name evidence="2" type="primary">50</name>
    <name evidence="2" type="ORF">SEA_NIKLAS_50</name>
</gene>
<evidence type="ECO:0000256" key="1">
    <source>
        <dbReference type="SAM" id="Phobius"/>
    </source>
</evidence>
<keyword evidence="1" id="KW-1133">Transmembrane helix</keyword>
<proteinExistence type="predicted"/>
<accession>A0A482JIY7</accession>
<sequence>MSPAPYCLPCNRHHLGACPPGERLGAIVGVILLNLVSVLIGLAAGALWIGLGAGVLPW</sequence>
<feature type="transmembrane region" description="Helical" evidence="1">
    <location>
        <begin position="24"/>
        <end position="49"/>
    </location>
</feature>
<dbReference type="RefSeq" id="YP_009953740.1">
    <property type="nucleotide sequence ID" value="NC_051625.1"/>
</dbReference>
<keyword evidence="1" id="KW-0472">Membrane</keyword>
<protein>
    <submittedName>
        <fullName evidence="2">Membrane protein</fullName>
    </submittedName>
</protein>
<organism evidence="2 3">
    <name type="scientific">Mycobacterium Phage Niklas</name>
    <dbReference type="NCBI Taxonomy" id="2517936"/>
    <lineage>
        <taxon>Viruses</taxon>
        <taxon>Duplodnaviria</taxon>
        <taxon>Heunggongvirae</taxon>
        <taxon>Uroviricota</taxon>
        <taxon>Caudoviricetes</taxon>
        <taxon>Weiservirinae</taxon>
        <taxon>Anayavirus</taxon>
        <taxon>Anayavirus niklas</taxon>
    </lineage>
</organism>
<keyword evidence="1" id="KW-0812">Transmembrane</keyword>
<dbReference type="Proteomes" id="UP000295207">
    <property type="component" value="Segment"/>
</dbReference>
<evidence type="ECO:0000313" key="3">
    <source>
        <dbReference type="Proteomes" id="UP000295207"/>
    </source>
</evidence>